<gene>
    <name evidence="1" type="ORF">HETIRDRAFT_330921</name>
</gene>
<dbReference type="OrthoDB" id="3365698at2759"/>
<protein>
    <submittedName>
        <fullName evidence="1">Uncharacterized protein</fullName>
    </submittedName>
</protein>
<sequence length="311" mass="34993">MARQRTTIGQNKPKDIDSLPAELLEEIFHCCIEANTPWHSTKDTWRAERRSISTSITPLGVPKWITLTYVCRRWRRVALRNPLFWLHIPTTISLPWINTYLARSRNQSLTIDLDVVHIAPDAFSSLATAVAPRLKALYLGRAGFDHSAITLERYCAPLASVPMPKLESLVLDISVPDCELLDTLFASQAPRLRRLWLGPGVFVRPISTLLPNLRYLKLQTALSVPELLSIVNQTPLLETLYIGDLLLSEYAFRDIGTLPRDARVNLAHLAHLTIKPSQETHPAMFVDVFEGLVLPATVHVDVSMTIEAPEE</sequence>
<organism evidence="1 2">
    <name type="scientific">Heterobasidion irregulare (strain TC 32-1)</name>
    <dbReference type="NCBI Taxonomy" id="747525"/>
    <lineage>
        <taxon>Eukaryota</taxon>
        <taxon>Fungi</taxon>
        <taxon>Dikarya</taxon>
        <taxon>Basidiomycota</taxon>
        <taxon>Agaricomycotina</taxon>
        <taxon>Agaricomycetes</taxon>
        <taxon>Russulales</taxon>
        <taxon>Bondarzewiaceae</taxon>
        <taxon>Heterobasidion</taxon>
        <taxon>Heterobasidion annosum species complex</taxon>
    </lineage>
</organism>
<dbReference type="InterPro" id="IPR032675">
    <property type="entry name" value="LRR_dom_sf"/>
</dbReference>
<dbReference type="EMBL" id="KI925466">
    <property type="protein sequence ID" value="ETW75233.1"/>
    <property type="molecule type" value="Genomic_DNA"/>
</dbReference>
<dbReference type="AlphaFoldDB" id="W4JNW6"/>
<name>W4JNW6_HETIT</name>
<dbReference type="SUPFAM" id="SSF81383">
    <property type="entry name" value="F-box domain"/>
    <property type="match status" value="1"/>
</dbReference>
<dbReference type="SUPFAM" id="SSF52047">
    <property type="entry name" value="RNI-like"/>
    <property type="match status" value="1"/>
</dbReference>
<dbReference type="RefSeq" id="XP_009552671.1">
    <property type="nucleotide sequence ID" value="XM_009554376.1"/>
</dbReference>
<dbReference type="KEGG" id="hir:HETIRDRAFT_330921"/>
<proteinExistence type="predicted"/>
<evidence type="ECO:0000313" key="2">
    <source>
        <dbReference type="Proteomes" id="UP000030671"/>
    </source>
</evidence>
<feature type="non-terminal residue" evidence="1">
    <location>
        <position position="311"/>
    </location>
</feature>
<dbReference type="Gene3D" id="3.80.10.10">
    <property type="entry name" value="Ribonuclease Inhibitor"/>
    <property type="match status" value="1"/>
</dbReference>
<dbReference type="Proteomes" id="UP000030671">
    <property type="component" value="Unassembled WGS sequence"/>
</dbReference>
<dbReference type="HOGENOM" id="CLU_895889_0_0_1"/>
<reference evidence="1 2" key="1">
    <citation type="journal article" date="2012" name="New Phytol.">
        <title>Insight into trade-off between wood decay and parasitism from the genome of a fungal forest pathogen.</title>
        <authorList>
            <person name="Olson A."/>
            <person name="Aerts A."/>
            <person name="Asiegbu F."/>
            <person name="Belbahri L."/>
            <person name="Bouzid O."/>
            <person name="Broberg A."/>
            <person name="Canback B."/>
            <person name="Coutinho P.M."/>
            <person name="Cullen D."/>
            <person name="Dalman K."/>
            <person name="Deflorio G."/>
            <person name="van Diepen L.T."/>
            <person name="Dunand C."/>
            <person name="Duplessis S."/>
            <person name="Durling M."/>
            <person name="Gonthier P."/>
            <person name="Grimwood J."/>
            <person name="Fossdal C.G."/>
            <person name="Hansson D."/>
            <person name="Henrissat B."/>
            <person name="Hietala A."/>
            <person name="Himmelstrand K."/>
            <person name="Hoffmeister D."/>
            <person name="Hogberg N."/>
            <person name="James T.Y."/>
            <person name="Karlsson M."/>
            <person name="Kohler A."/>
            <person name="Kues U."/>
            <person name="Lee Y.H."/>
            <person name="Lin Y.C."/>
            <person name="Lind M."/>
            <person name="Lindquist E."/>
            <person name="Lombard V."/>
            <person name="Lucas S."/>
            <person name="Lunden K."/>
            <person name="Morin E."/>
            <person name="Murat C."/>
            <person name="Park J."/>
            <person name="Raffaello T."/>
            <person name="Rouze P."/>
            <person name="Salamov A."/>
            <person name="Schmutz J."/>
            <person name="Solheim H."/>
            <person name="Stahlberg J."/>
            <person name="Velez H."/>
            <person name="de Vries R.P."/>
            <person name="Wiebenga A."/>
            <person name="Woodward S."/>
            <person name="Yakovlev I."/>
            <person name="Garbelotto M."/>
            <person name="Martin F."/>
            <person name="Grigoriev I.V."/>
            <person name="Stenlid J."/>
        </authorList>
    </citation>
    <scope>NUCLEOTIDE SEQUENCE [LARGE SCALE GENOMIC DNA]</scope>
    <source>
        <strain evidence="1 2">TC 32-1</strain>
    </source>
</reference>
<dbReference type="InParanoid" id="W4JNW6"/>
<dbReference type="InterPro" id="IPR036047">
    <property type="entry name" value="F-box-like_dom_sf"/>
</dbReference>
<accession>W4JNW6</accession>
<keyword evidence="2" id="KW-1185">Reference proteome</keyword>
<dbReference type="Gene3D" id="1.20.1280.50">
    <property type="match status" value="1"/>
</dbReference>
<dbReference type="GeneID" id="20671624"/>
<evidence type="ECO:0000313" key="1">
    <source>
        <dbReference type="EMBL" id="ETW75233.1"/>
    </source>
</evidence>